<dbReference type="Proteomes" id="UP000070533">
    <property type="component" value="Unassembled WGS sequence"/>
</dbReference>
<dbReference type="STRING" id="28128.HMPREF3226_02627"/>
<name>A0A133PU50_9BACT</name>
<dbReference type="EMBL" id="LRQG01000253">
    <property type="protein sequence ID" value="KXA32611.1"/>
    <property type="molecule type" value="Genomic_DNA"/>
</dbReference>
<sequence>MAIVFLTSRWHLTHKGYCDIGFSNKNTNKKAGIHREYQPFNIALSLC</sequence>
<protein>
    <submittedName>
        <fullName evidence="1">Uncharacterized protein</fullName>
    </submittedName>
</protein>
<evidence type="ECO:0000313" key="1">
    <source>
        <dbReference type="EMBL" id="KXA32611.1"/>
    </source>
</evidence>
<dbReference type="PATRIC" id="fig|28128.5.peg.2702"/>
<dbReference type="AlphaFoldDB" id="A0A133PU50"/>
<comment type="caution">
    <text evidence="1">The sequence shown here is derived from an EMBL/GenBank/DDBJ whole genome shotgun (WGS) entry which is preliminary data.</text>
</comment>
<reference evidence="2" key="1">
    <citation type="submission" date="2016-01" db="EMBL/GenBank/DDBJ databases">
        <authorList>
            <person name="Mitreva M."/>
            <person name="Pepin K.H."/>
            <person name="Mihindukulasuriya K.A."/>
            <person name="Fulton R."/>
            <person name="Fronick C."/>
            <person name="O'Laughlin M."/>
            <person name="Miner T."/>
            <person name="Herter B."/>
            <person name="Rosa B.A."/>
            <person name="Cordes M."/>
            <person name="Tomlinson C."/>
            <person name="Wollam A."/>
            <person name="Palsikar V.B."/>
            <person name="Mardis E.R."/>
            <person name="Wilson R.K."/>
        </authorList>
    </citation>
    <scope>NUCLEOTIDE SEQUENCE [LARGE SCALE GENOMIC DNA]</scope>
    <source>
        <strain evidence="2">MJR7716</strain>
    </source>
</reference>
<accession>A0A133PU50</accession>
<proteinExistence type="predicted"/>
<keyword evidence="2" id="KW-1185">Reference proteome</keyword>
<organism evidence="1 2">
    <name type="scientific">Prevotella corporis</name>
    <dbReference type="NCBI Taxonomy" id="28128"/>
    <lineage>
        <taxon>Bacteria</taxon>
        <taxon>Pseudomonadati</taxon>
        <taxon>Bacteroidota</taxon>
        <taxon>Bacteroidia</taxon>
        <taxon>Bacteroidales</taxon>
        <taxon>Prevotellaceae</taxon>
        <taxon>Prevotella</taxon>
    </lineage>
</organism>
<gene>
    <name evidence="1" type="ORF">HMPREF3226_02627</name>
</gene>
<evidence type="ECO:0000313" key="2">
    <source>
        <dbReference type="Proteomes" id="UP000070533"/>
    </source>
</evidence>